<accession>A0A8H2WTG4</accession>
<evidence type="ECO:0000313" key="9">
    <source>
        <dbReference type="EMBL" id="CAE6407834.1"/>
    </source>
</evidence>
<evidence type="ECO:0000256" key="2">
    <source>
        <dbReference type="ARBA" id="ARBA00022448"/>
    </source>
</evidence>
<feature type="compositionally biased region" description="Basic and acidic residues" evidence="4">
    <location>
        <begin position="594"/>
        <end position="612"/>
    </location>
</feature>
<organism evidence="9 10">
    <name type="scientific">Rhizoctonia solani</name>
    <dbReference type="NCBI Taxonomy" id="456999"/>
    <lineage>
        <taxon>Eukaryota</taxon>
        <taxon>Fungi</taxon>
        <taxon>Dikarya</taxon>
        <taxon>Basidiomycota</taxon>
        <taxon>Agaricomycotina</taxon>
        <taxon>Agaricomycetes</taxon>
        <taxon>Cantharellales</taxon>
        <taxon>Ceratobasidiaceae</taxon>
        <taxon>Rhizoctonia</taxon>
    </lineage>
</organism>
<dbReference type="GO" id="GO:0045324">
    <property type="term" value="P:late endosome to vacuole transport"/>
    <property type="evidence" value="ECO:0007669"/>
    <property type="project" value="TreeGrafter"/>
</dbReference>
<feature type="domain" description="Intermembrane lipid transfer protein VPS13-like C-terminal" evidence="8">
    <location>
        <begin position="3078"/>
        <end position="3201"/>
    </location>
</feature>
<comment type="caution">
    <text evidence="9">The sequence shown here is derived from an EMBL/GenBank/DDBJ whole genome shotgun (WGS) entry which is preliminary data.</text>
</comment>
<name>A0A8H2WTG4_9AGAM</name>
<dbReference type="Pfam" id="PF12624">
    <property type="entry name" value="VPS13_N"/>
    <property type="match status" value="1"/>
</dbReference>
<feature type="compositionally biased region" description="Basic residues" evidence="4">
    <location>
        <begin position="1777"/>
        <end position="1787"/>
    </location>
</feature>
<evidence type="ECO:0000259" key="5">
    <source>
        <dbReference type="Pfam" id="PF12624"/>
    </source>
</evidence>
<dbReference type="InterPro" id="IPR009543">
    <property type="entry name" value="VPS13_VAB"/>
</dbReference>
<dbReference type="InterPro" id="IPR026847">
    <property type="entry name" value="VPS13"/>
</dbReference>
<evidence type="ECO:0008006" key="11">
    <source>
        <dbReference type="Google" id="ProtNLM"/>
    </source>
</evidence>
<evidence type="ECO:0000259" key="6">
    <source>
        <dbReference type="Pfam" id="PF25033"/>
    </source>
</evidence>
<protein>
    <recommendedName>
        <fullName evidence="11">Vacuolar protein sorting-associated protein 13</fullName>
    </recommendedName>
</protein>
<dbReference type="GO" id="GO:0007005">
    <property type="term" value="P:mitochondrion organization"/>
    <property type="evidence" value="ECO:0007669"/>
    <property type="project" value="TreeGrafter"/>
</dbReference>
<feature type="domain" description="Chorein N-terminal" evidence="5">
    <location>
        <begin position="16"/>
        <end position="882"/>
    </location>
</feature>
<dbReference type="Pfam" id="PF25036">
    <property type="entry name" value="VPS13_VAB"/>
    <property type="match status" value="1"/>
</dbReference>
<proteinExistence type="inferred from homology"/>
<feature type="domain" description="VPS13-like middle region" evidence="6">
    <location>
        <begin position="1153"/>
        <end position="1915"/>
    </location>
</feature>
<feature type="region of interest" description="Disordered" evidence="4">
    <location>
        <begin position="1740"/>
        <end position="1788"/>
    </location>
</feature>
<feature type="compositionally biased region" description="Acidic residues" evidence="4">
    <location>
        <begin position="613"/>
        <end position="627"/>
    </location>
</feature>
<feature type="domain" description="Vacuolar protein sorting-associated protein 13 VPS13 adaptor binding" evidence="7">
    <location>
        <begin position="1974"/>
        <end position="2550"/>
    </location>
</feature>
<feature type="compositionally biased region" description="Polar residues" evidence="4">
    <location>
        <begin position="1759"/>
        <end position="1769"/>
    </location>
</feature>
<dbReference type="GO" id="GO:0006869">
    <property type="term" value="P:lipid transport"/>
    <property type="evidence" value="ECO:0007669"/>
    <property type="project" value="UniProtKB-KW"/>
</dbReference>
<gene>
    <name evidence="9" type="ORF">RDB_LOCUS64100</name>
</gene>
<keyword evidence="2" id="KW-0813">Transport</keyword>
<dbReference type="InterPro" id="IPR056747">
    <property type="entry name" value="VPS13-like_M"/>
</dbReference>
<reference evidence="9" key="1">
    <citation type="submission" date="2021-01" db="EMBL/GenBank/DDBJ databases">
        <authorList>
            <person name="Kaushik A."/>
        </authorList>
    </citation>
    <scope>NUCLEOTIDE SEQUENCE</scope>
    <source>
        <strain evidence="9">AG1-1C</strain>
    </source>
</reference>
<dbReference type="Pfam" id="PF25037">
    <property type="entry name" value="VPS13_C"/>
    <property type="match status" value="1"/>
</dbReference>
<dbReference type="PANTHER" id="PTHR16166">
    <property type="entry name" value="VACUOLAR PROTEIN SORTING-ASSOCIATED PROTEIN VPS13"/>
    <property type="match status" value="1"/>
</dbReference>
<evidence type="ECO:0000256" key="4">
    <source>
        <dbReference type="SAM" id="MobiDB-lite"/>
    </source>
</evidence>
<dbReference type="Pfam" id="PF25033">
    <property type="entry name" value="VPS13_M"/>
    <property type="match status" value="1"/>
</dbReference>
<feature type="region of interest" description="Disordered" evidence="4">
    <location>
        <begin position="1106"/>
        <end position="1133"/>
    </location>
</feature>
<dbReference type="GO" id="GO:0006623">
    <property type="term" value="P:protein targeting to vacuole"/>
    <property type="evidence" value="ECO:0007669"/>
    <property type="project" value="TreeGrafter"/>
</dbReference>
<evidence type="ECO:0000256" key="3">
    <source>
        <dbReference type="ARBA" id="ARBA00023055"/>
    </source>
</evidence>
<feature type="region of interest" description="Disordered" evidence="4">
    <location>
        <begin position="577"/>
        <end position="636"/>
    </location>
</feature>
<dbReference type="InterPro" id="IPR026854">
    <property type="entry name" value="VPS13_N"/>
</dbReference>
<evidence type="ECO:0000259" key="8">
    <source>
        <dbReference type="Pfam" id="PF25037"/>
    </source>
</evidence>
<evidence type="ECO:0000259" key="7">
    <source>
        <dbReference type="Pfam" id="PF25036"/>
    </source>
</evidence>
<feature type="region of interest" description="Disordered" evidence="4">
    <location>
        <begin position="894"/>
        <end position="918"/>
    </location>
</feature>
<dbReference type="InterPro" id="IPR056748">
    <property type="entry name" value="VPS13-like_C"/>
</dbReference>
<dbReference type="Proteomes" id="UP000663846">
    <property type="component" value="Unassembled WGS sequence"/>
</dbReference>
<feature type="compositionally biased region" description="Polar residues" evidence="4">
    <location>
        <begin position="1106"/>
        <end position="1119"/>
    </location>
</feature>
<feature type="compositionally biased region" description="Polar residues" evidence="4">
    <location>
        <begin position="1740"/>
        <end position="1751"/>
    </location>
</feature>
<evidence type="ECO:0000313" key="10">
    <source>
        <dbReference type="Proteomes" id="UP000663846"/>
    </source>
</evidence>
<sequence>MVWSFLNTGKEALHALLNRFLAPYVEGLDTSQLQYGVWQGQLSLRGLKLKKGALDKFRLPVDVLEGYVGTFTLTVPWQNITGRPVEVYIEDVYLLAVPAAESTFDPAEDEDRKQAAKQERLNAAELVRVRGQMADASTTNESQQHQGLIESITGRIVNNVQITVKNIHIRYEDNISAPGHPFSAGITLAGFTANSVDENWIPTFIQDTRAGVHKLAKLESLSVYFNTDMTSMAGLPFAEAMPKFNAGIAHHGKPQPDHQFILKPVTGEGRVIMNTKFDNTTAKNDVQLLFDEIGFVVDDNQYRDAISMVDMYHFYLRQQQYRAHRPSDEELKPNKARAMLQFAGRMILKEVHEKNHKWTWEHFAKRRDDRKEYVKLFKKKESDKSKTLYAEDLAAFQALERELAYEDIRFYRSIARSELRKERASRKAEEEAHHTVPAKAASAVGGWTSWIFGSSNATESQESEEDTLGLDTMSDEQRKELFQAVDYDEKAAIAAAFEAPRDAIKMRIAAQLQRGSFALRSSQAKAGDDMISVIFDGFRADIIQRPDNMDAVLMLGGFGVYDGTQQGSIHPQIVRVKESHRKSTMDEGVAVSSPDKDSKTNWETTVDDRGSEAGDESLPDDLDDASEPEPANKPERIQEIEDPFLYVKFENNPLDERADTGLTVRMRYMEIVYHRGYVEAIYRFLKPPESQLESVGALLNAAGETLEGLRKETRAGLEYALQQHKTIDVKMDLQAPIIIIPEDVSVKQCQHMILDAGHISIESQLVPKETLREIDAKKKRQYTDDDYTQLESLMYDRFSIKLHSAQLLLGNDLETALAGLSQGHDRAQELHLLERINLDFVAQNTIVPDALNLAKLKVSGKLPELKINLSNQKYKGLMRIIDIAIPHFGDEIDVSASRSKPKPEHGPERPSALPAPGNVFSRRQQVSYAIEDVDAESSNGASDQDFYEADGGEISDMQLHQHTVEFTFEVEKLQASLYKTAPDGTEKLLANTVLEGFALQFAMTMFNMDVDISLRSIGINMITEEQNRMQLLTSNQGQGESETNSDLVRVKYVRAQKESPEFMSVYNGIDQSVDVALSTFSFNVAPEPVLTLYDFIMSTFVGGNEPTTNAPTPAGSNLGTPEAEQPPPPVDPGKIKVKVKLTSIQLLLMNGKRIGTLVLPSANVEVLLRPGSMLVEAKLGQLSLSDDSDIPVFSKDFKQLLAIEGEDLANFKYETFDPTDSDFDGINSSIHLRAGSLKLTFAEEPLRDLYDFLVKFARLKSLYDSATQAAVQRAAEISKMKFDVVVQSPILIFPCNPATSEDVMIMKLGEIVASNEYEGDDGHINAGLRGIRLSSKLSDGSEKHSLRVMEDVDITASIQQYANVDRKAHPNKPDTYIDIKMSDIRVALTQTQFCILMGLANSVPQVFATTDAEKEVEESNNKMPTLQIEPAVPSTPADENNALIDLGPEISLHATDKEGKPIDVWTTLDLVFSCHAVKLHLFDQNATREDNLKECGIARFALVDNIVRYKSLSDGASEAEVVLKSLTMSNTRPGPTKFREIMPAAQHDRNQFMILYSTSGGAKPSSRAIVTIDSPKVIFSMDPVFALVDFFSSPFSNPEVTEGESDGAQIEDVDDSARASELAYRVDIHDLSVNVLENDADSHSQAIHLTVKEVSTSQQSVMALNVTQLGMSLGRMGRTAENVRFLDDMDVTLSLDTRKSAAHQMTSIELSMQSIVFRASYRDINLITAIVNRAIELSSKPQAQAQDNSKNARPDAVSAVSSSMPTLSQRKPLPSSRSRKPVRRASHRAISDVPKLMMSKEKLKASFDGFRLVLIGDLHELPMLHLKTKPFEVMVSDWSGELKATTTFGTSINYWNLVNSHWEPLIDPWTFSISAVKEETEGTLSVTLGSKERLDLNMTSAFVELAINTAMVWQQKGDQVLQRARGGDAPYRIHNRTGDVIHVWSDQDPSAKHEKTPQSVKINDDEIVDWRFDDWKAMREHVSTTRAHLIGVQFQGKSWEPVKGVPVDREGEFVYGLRPSVDKVMDRLLCEITVKDNVKIITLRSTYNVENLTSYTMELVLVDSYNKPAYSVQKIEPGGQYSLPIEAVTKNRIKIRPDAGFGFAFSQASLSWEELIKRPNVTVACRHNENSEAPFRFQVFAKYDANDPITRRYPKMSLRIRAPVELENLLPYDIKYRVYDKNASLNWISYLRRGGVMPVHSVELTHLLLLNIEAQDSGFAASSFAIINADVDADFDIEKILTLPDKEGRKLDVRLNYVRHPDSGGAVKIQIYSPFIMINKTGLPFALRANRTTRATAARDVAVGDGNALTKPTPFMFSHSSKGGNEFSISVAGSSWSTPVNFESLRTETEIVMRASKNEDIHVGISWAEGLGKYKLSKVVTLAPRFIVKNMTSRQLSFREHGVPPQSGSTLDPSGQSQLMRLRAGMDGLLTFAYTGLNAKWSAPINIQDVGRVHLRMPTPENEQHHKPHLLRTEVALEGSTIFVILSRETGPWPFKIDNQSDYPITISQMESIAYDTTRLERGDQPQGTSSYDVGPHLSIWYAWDAPAAREKKIRLLINGHAKHVDINEIGNLPPFQFPAAPRGHRAVSLDVKAEGPSQTLTISNYLEERSVYKRRARAASGTLQRQDTMSSQEAFEAVTAKANVGLVVKLDLEGVGLSLVNKRMMEILYLSVEGVLLQYTDTDAAQICDVSLRRLQIDNQLHDCQFPIVLQPTLLAQDPNALPAIQGSLMVLKDNSHGVTFVKYASVLLQSLSVQLDEDFLFTLLDFAKLEGVAWGSEPQDVFTEHPVDIPEPQNLNQGGQDLYFEVLELQPTELSLSFMRSVHTNIEEADKINTRNPLAVVINAMTMALGNLNNAPLRFNALAIRDMRLSVPILQERIVYHYRQEVLRQLYRVLGSADFLGNPVGLFTNVSGGVADIFYEPYKGVVMHGNKELGIGIAKGAASFVKKTVFGVTDSMTKVTSSIGKGLSAATFDDEYQRQRRLAQRTNKPKHAIYGVTAGAEALATSIASGVEGVVMKPIEGAETGGASGFLKGIGKGLVGSAVTKPVIGVFDLAANVTEGIRNTTTVFDNNQSERVRKPRHIPSDGILVPYSGPDALGQMWMKDLDGGRFRNEFYVAHIGEFSRSEFIQLMLTDLEDLPGGDNVAMLTTSRIMVFSVNKLRLEWEMPFSYLQGVTIEDTGIRFTSKSGHDHDRFVPIPKSSPKKWFFHEIEKHVSLIFVFYLASNA</sequence>
<keyword evidence="3" id="KW-0445">Lipid transport</keyword>
<evidence type="ECO:0000256" key="1">
    <source>
        <dbReference type="ARBA" id="ARBA00006545"/>
    </source>
</evidence>
<dbReference type="EMBL" id="CAJMWS010000310">
    <property type="protein sequence ID" value="CAE6407834.1"/>
    <property type="molecule type" value="Genomic_DNA"/>
</dbReference>
<dbReference type="GO" id="GO:0045053">
    <property type="term" value="P:protein retention in Golgi apparatus"/>
    <property type="evidence" value="ECO:0007669"/>
    <property type="project" value="TreeGrafter"/>
</dbReference>
<comment type="similarity">
    <text evidence="1">Belongs to the VPS13 family.</text>
</comment>
<dbReference type="PANTHER" id="PTHR16166:SF93">
    <property type="entry name" value="INTERMEMBRANE LIPID TRANSFER PROTEIN VPS13"/>
    <property type="match status" value="1"/>
</dbReference>